<evidence type="ECO:0008006" key="5">
    <source>
        <dbReference type="Google" id="ProtNLM"/>
    </source>
</evidence>
<evidence type="ECO:0000313" key="3">
    <source>
        <dbReference type="Proteomes" id="UP000321393"/>
    </source>
</evidence>
<organism evidence="1 3">
    <name type="scientific">Cucumis melo var. makuwa</name>
    <name type="common">Oriental melon</name>
    <dbReference type="NCBI Taxonomy" id="1194695"/>
    <lineage>
        <taxon>Eukaryota</taxon>
        <taxon>Viridiplantae</taxon>
        <taxon>Streptophyta</taxon>
        <taxon>Embryophyta</taxon>
        <taxon>Tracheophyta</taxon>
        <taxon>Spermatophyta</taxon>
        <taxon>Magnoliopsida</taxon>
        <taxon>eudicotyledons</taxon>
        <taxon>Gunneridae</taxon>
        <taxon>Pentapetalae</taxon>
        <taxon>rosids</taxon>
        <taxon>fabids</taxon>
        <taxon>Cucurbitales</taxon>
        <taxon>Cucurbitaceae</taxon>
        <taxon>Benincaseae</taxon>
        <taxon>Cucumis</taxon>
    </lineage>
</organism>
<evidence type="ECO:0000313" key="1">
    <source>
        <dbReference type="EMBL" id="KAA0047440.1"/>
    </source>
</evidence>
<comment type="caution">
    <text evidence="1">The sequence shown here is derived from an EMBL/GenBank/DDBJ whole genome shotgun (WGS) entry which is preliminary data.</text>
</comment>
<dbReference type="EMBL" id="SSTD01017954">
    <property type="protein sequence ID" value="TYJ98633.1"/>
    <property type="molecule type" value="Genomic_DNA"/>
</dbReference>
<name>A0A5A7TWB2_CUCMM</name>
<gene>
    <name evidence="2" type="ORF">E5676_scaffold507G00090</name>
    <name evidence="1" type="ORF">E6C27_scaffold498G00330</name>
</gene>
<dbReference type="EMBL" id="SSTE01013200">
    <property type="protein sequence ID" value="KAA0047440.1"/>
    <property type="molecule type" value="Genomic_DNA"/>
</dbReference>
<evidence type="ECO:0000313" key="4">
    <source>
        <dbReference type="Proteomes" id="UP000321947"/>
    </source>
</evidence>
<evidence type="ECO:0000313" key="2">
    <source>
        <dbReference type="EMBL" id="TYJ98633.1"/>
    </source>
</evidence>
<dbReference type="Proteomes" id="UP000321393">
    <property type="component" value="Unassembled WGS sequence"/>
</dbReference>
<dbReference type="AlphaFoldDB" id="A0A5A7TWB2"/>
<accession>A0A5A7TWB2</accession>
<sequence>MFEPGQFVSQAAKDAYFQPTPEGSQPLFRDEICDQVLGRRLGYLEGLGWGPKQKARRRRA</sequence>
<dbReference type="Proteomes" id="UP000321947">
    <property type="component" value="Unassembled WGS sequence"/>
</dbReference>
<proteinExistence type="predicted"/>
<reference evidence="3 4" key="1">
    <citation type="submission" date="2019-08" db="EMBL/GenBank/DDBJ databases">
        <title>Draft genome sequences of two oriental melons (Cucumis melo L. var makuwa).</title>
        <authorList>
            <person name="Kwon S.-Y."/>
        </authorList>
    </citation>
    <scope>NUCLEOTIDE SEQUENCE [LARGE SCALE GENOMIC DNA]</scope>
    <source>
        <strain evidence="4">cv. Chang Bougi</strain>
        <strain evidence="3">cv. SW 3</strain>
        <tissue evidence="1">Leaf</tissue>
    </source>
</reference>
<protein>
    <recommendedName>
        <fullName evidence="5">Zinc finger protein ZPR1-like protein</fullName>
    </recommendedName>
</protein>